<dbReference type="AlphaFoldDB" id="A0A6N9HI12"/>
<dbReference type="InterPro" id="IPR011008">
    <property type="entry name" value="Dimeric_a/b-barrel"/>
</dbReference>
<reference evidence="5 6" key="1">
    <citation type="submission" date="2019-12" db="EMBL/GenBank/DDBJ databases">
        <title>Novel species isolated from a subtropical stream in China.</title>
        <authorList>
            <person name="Lu H."/>
        </authorList>
    </citation>
    <scope>NUCLEOTIDE SEQUENCE [LARGE SCALE GENOMIC DNA]</scope>
    <source>
        <strain evidence="5 6">DS3</strain>
    </source>
</reference>
<evidence type="ECO:0000256" key="1">
    <source>
        <dbReference type="ARBA" id="ARBA00023015"/>
    </source>
</evidence>
<dbReference type="Pfam" id="PF01037">
    <property type="entry name" value="AsnC_trans_reg"/>
    <property type="match status" value="1"/>
</dbReference>
<evidence type="ECO:0000259" key="4">
    <source>
        <dbReference type="PROSITE" id="PS50956"/>
    </source>
</evidence>
<dbReference type="PRINTS" id="PR00033">
    <property type="entry name" value="HTHASNC"/>
</dbReference>
<dbReference type="SUPFAM" id="SSF46785">
    <property type="entry name" value="Winged helix' DNA-binding domain"/>
    <property type="match status" value="1"/>
</dbReference>
<dbReference type="Gene3D" id="1.10.10.10">
    <property type="entry name" value="Winged helix-like DNA-binding domain superfamily/Winged helix DNA-binding domain"/>
    <property type="match status" value="1"/>
</dbReference>
<keyword evidence="2" id="KW-0238">DNA-binding</keyword>
<name>A0A6N9HI12_9BURK</name>
<dbReference type="EMBL" id="WWCJ01000009">
    <property type="protein sequence ID" value="MYN03248.1"/>
    <property type="molecule type" value="Genomic_DNA"/>
</dbReference>
<dbReference type="Pfam" id="PF13412">
    <property type="entry name" value="HTH_24"/>
    <property type="match status" value="1"/>
</dbReference>
<dbReference type="PANTHER" id="PTHR30154">
    <property type="entry name" value="LEUCINE-RESPONSIVE REGULATORY PROTEIN"/>
    <property type="match status" value="1"/>
</dbReference>
<dbReference type="InterPro" id="IPR019887">
    <property type="entry name" value="Tscrpt_reg_AsnC/Lrp_C"/>
</dbReference>
<dbReference type="InterPro" id="IPR019885">
    <property type="entry name" value="Tscrpt_reg_HTH_AsnC-type_CS"/>
</dbReference>
<dbReference type="InterPro" id="IPR036390">
    <property type="entry name" value="WH_DNA-bd_sf"/>
</dbReference>
<protein>
    <submittedName>
        <fullName evidence="5">Winged helix-turn-helix transcriptional regulator</fullName>
    </submittedName>
</protein>
<dbReference type="Gene3D" id="3.30.70.920">
    <property type="match status" value="1"/>
</dbReference>
<organism evidence="5 6">
    <name type="scientific">Pseudoduganella guangdongensis</name>
    <dbReference type="NCBI Taxonomy" id="2692179"/>
    <lineage>
        <taxon>Bacteria</taxon>
        <taxon>Pseudomonadati</taxon>
        <taxon>Pseudomonadota</taxon>
        <taxon>Betaproteobacteria</taxon>
        <taxon>Burkholderiales</taxon>
        <taxon>Oxalobacteraceae</taxon>
        <taxon>Telluria group</taxon>
        <taxon>Pseudoduganella</taxon>
    </lineage>
</organism>
<dbReference type="PROSITE" id="PS00519">
    <property type="entry name" value="HTH_ASNC_1"/>
    <property type="match status" value="1"/>
</dbReference>
<dbReference type="GO" id="GO:0043565">
    <property type="term" value="F:sequence-specific DNA binding"/>
    <property type="evidence" value="ECO:0007669"/>
    <property type="project" value="InterPro"/>
</dbReference>
<keyword evidence="6" id="KW-1185">Reference proteome</keyword>
<dbReference type="GO" id="GO:0005829">
    <property type="term" value="C:cytosol"/>
    <property type="evidence" value="ECO:0007669"/>
    <property type="project" value="TreeGrafter"/>
</dbReference>
<keyword evidence="3" id="KW-0804">Transcription</keyword>
<accession>A0A6N9HI12</accession>
<dbReference type="SUPFAM" id="SSF54909">
    <property type="entry name" value="Dimeric alpha+beta barrel"/>
    <property type="match status" value="1"/>
</dbReference>
<evidence type="ECO:0000256" key="3">
    <source>
        <dbReference type="ARBA" id="ARBA00023163"/>
    </source>
</evidence>
<dbReference type="InterPro" id="IPR019888">
    <property type="entry name" value="Tscrpt_reg_AsnC-like"/>
</dbReference>
<evidence type="ECO:0000313" key="6">
    <source>
        <dbReference type="Proteomes" id="UP000448575"/>
    </source>
</evidence>
<evidence type="ECO:0000256" key="2">
    <source>
        <dbReference type="ARBA" id="ARBA00023125"/>
    </source>
</evidence>
<comment type="caution">
    <text evidence="5">The sequence shown here is derived from an EMBL/GenBank/DDBJ whole genome shotgun (WGS) entry which is preliminary data.</text>
</comment>
<keyword evidence="1" id="KW-0805">Transcription regulation</keyword>
<gene>
    <name evidence="5" type="ORF">GTP41_14215</name>
</gene>
<sequence>MVNFTNEAGPDKTDRKIMQLLARDGRMAWSELAEKIGLSLTPTLRRVRQLEEGGYIKGYVAQLDEGRLAGKVSVFVAVTLVNQSEEVIQRFEEQIALSPEVMSCFLMTGDADYTLRVVVPDLDGYQHFLTRTLTRIPGVAHIKSSIALKQVLMRPSPLL</sequence>
<dbReference type="PANTHER" id="PTHR30154:SF34">
    <property type="entry name" value="TRANSCRIPTIONAL REGULATOR AZLB"/>
    <property type="match status" value="1"/>
</dbReference>
<dbReference type="InterPro" id="IPR011991">
    <property type="entry name" value="ArsR-like_HTH"/>
</dbReference>
<dbReference type="GO" id="GO:0006355">
    <property type="term" value="P:regulation of DNA-templated transcription"/>
    <property type="evidence" value="ECO:0007669"/>
    <property type="project" value="UniProtKB-ARBA"/>
</dbReference>
<proteinExistence type="predicted"/>
<dbReference type="GO" id="GO:0043200">
    <property type="term" value="P:response to amino acid"/>
    <property type="evidence" value="ECO:0007669"/>
    <property type="project" value="TreeGrafter"/>
</dbReference>
<dbReference type="InterPro" id="IPR036388">
    <property type="entry name" value="WH-like_DNA-bd_sf"/>
</dbReference>
<dbReference type="RefSeq" id="WP_161026221.1">
    <property type="nucleotide sequence ID" value="NZ_WWCJ01000009.1"/>
</dbReference>
<feature type="domain" description="HTH asnC-type" evidence="4">
    <location>
        <begin position="10"/>
        <end position="72"/>
    </location>
</feature>
<dbReference type="Proteomes" id="UP000448575">
    <property type="component" value="Unassembled WGS sequence"/>
</dbReference>
<dbReference type="CDD" id="cd00090">
    <property type="entry name" value="HTH_ARSR"/>
    <property type="match status" value="1"/>
</dbReference>
<evidence type="ECO:0000313" key="5">
    <source>
        <dbReference type="EMBL" id="MYN03248.1"/>
    </source>
</evidence>
<dbReference type="SMART" id="SM00344">
    <property type="entry name" value="HTH_ASNC"/>
    <property type="match status" value="1"/>
</dbReference>
<dbReference type="PROSITE" id="PS50956">
    <property type="entry name" value="HTH_ASNC_2"/>
    <property type="match status" value="1"/>
</dbReference>
<dbReference type="InterPro" id="IPR000485">
    <property type="entry name" value="AsnC-type_HTH_dom"/>
</dbReference>